<organism evidence="2 3">
    <name type="scientific">Vigna mungo</name>
    <name type="common">Black gram</name>
    <name type="synonym">Phaseolus mungo</name>
    <dbReference type="NCBI Taxonomy" id="3915"/>
    <lineage>
        <taxon>Eukaryota</taxon>
        <taxon>Viridiplantae</taxon>
        <taxon>Streptophyta</taxon>
        <taxon>Embryophyta</taxon>
        <taxon>Tracheophyta</taxon>
        <taxon>Spermatophyta</taxon>
        <taxon>Magnoliopsida</taxon>
        <taxon>eudicotyledons</taxon>
        <taxon>Gunneridae</taxon>
        <taxon>Pentapetalae</taxon>
        <taxon>rosids</taxon>
        <taxon>fabids</taxon>
        <taxon>Fabales</taxon>
        <taxon>Fabaceae</taxon>
        <taxon>Papilionoideae</taxon>
        <taxon>50 kb inversion clade</taxon>
        <taxon>NPAAA clade</taxon>
        <taxon>indigoferoid/millettioid clade</taxon>
        <taxon>Phaseoleae</taxon>
        <taxon>Vigna</taxon>
    </lineage>
</organism>
<feature type="region of interest" description="Disordered" evidence="1">
    <location>
        <begin position="129"/>
        <end position="203"/>
    </location>
</feature>
<dbReference type="Gene3D" id="2.40.70.10">
    <property type="entry name" value="Acid Proteases"/>
    <property type="match status" value="1"/>
</dbReference>
<dbReference type="AlphaFoldDB" id="A0AAQ3S2G4"/>
<protein>
    <submittedName>
        <fullName evidence="2">Uncharacterized protein</fullName>
    </submittedName>
</protein>
<dbReference type="PANTHER" id="PTHR33067:SF9">
    <property type="entry name" value="RNA-DIRECTED DNA POLYMERASE"/>
    <property type="match status" value="1"/>
</dbReference>
<accession>A0AAQ3S2G4</accession>
<sequence length="751" mass="84579">MQNFILGFYEGLSPTDRSWSDVANEGSFLDRSPEDGIDIIKRKAVENQQYGTRENSVTLLKGIHEMEISASKLDEIASLFKTSTPQIAKKAFAANMFGGNKPYQNYHDSSFNRYQQNIPQNVNVITLRTGKQVQDSEGVQEDEDKEKEDTQIDDNGGRSERSPETTTDISRLVSSNSSSKNSSSSYCPPPPYPNQLKPRKKEEQLDQEILNTFKKVEINIPLLDVVKQIPKYGKFFKELCTNIRHFRDNKVVNLGRNVSSLVKKHIEIPQRCKDPSMFFVPCVIGNSRFDNAMLDLGASINVMSLSMFTSLSLGPLKITGVVIQLANLSIVNPVGVLEDVLDKEGIKSSTIILGRPFMMTTRTKINVHVGTLTMEIGDEKVWFNVLEAGKHPIEDQSLFCIDLLSDVIGLPMQLDRCHYRKALARLLFKWDETLGLQIELHDTVLHWVPPAGLGYCWLQWNSAVLGSLVEDAFLWGSFARDLLWQKGAISSGLTHQRQRKGSQIKVDRSCPKVTGAELVEMNVDRRAQIEGCTMAVRLRKGSVEEKRVASKFFWLLDFAETIARVTGRENLGDFRRIKDSLTDNEENYKVGDIEDPMSINDTFVASECDAGVSSTLELKPLPSHFKYAYLEKGGKLHEEQLLQVIKEHKKAIGWTLADIPDISPTFCLHKILQEEDVNPKEDTKLLQASIIYPISNSSWVSPIHVVPKKYGITMVKNEKNKLTPIQDRSGAHNLVVDHLIKIEKGKDNISV</sequence>
<evidence type="ECO:0000256" key="1">
    <source>
        <dbReference type="SAM" id="MobiDB-lite"/>
    </source>
</evidence>
<dbReference type="Proteomes" id="UP001374535">
    <property type="component" value="Chromosome 4"/>
</dbReference>
<feature type="compositionally biased region" description="Polar residues" evidence="1">
    <location>
        <begin position="164"/>
        <end position="173"/>
    </location>
</feature>
<name>A0AAQ3S2G4_VIGMU</name>
<evidence type="ECO:0000313" key="3">
    <source>
        <dbReference type="Proteomes" id="UP001374535"/>
    </source>
</evidence>
<gene>
    <name evidence="2" type="ORF">V8G54_012583</name>
</gene>
<proteinExistence type="predicted"/>
<feature type="compositionally biased region" description="Basic and acidic residues" evidence="1">
    <location>
        <begin position="147"/>
        <end position="163"/>
    </location>
</feature>
<dbReference type="InterPro" id="IPR021109">
    <property type="entry name" value="Peptidase_aspartic_dom_sf"/>
</dbReference>
<dbReference type="PANTHER" id="PTHR33067">
    <property type="entry name" value="RNA-DIRECTED DNA POLYMERASE-RELATED"/>
    <property type="match status" value="1"/>
</dbReference>
<feature type="compositionally biased region" description="Low complexity" evidence="1">
    <location>
        <begin position="174"/>
        <end position="186"/>
    </location>
</feature>
<keyword evidence="3" id="KW-1185">Reference proteome</keyword>
<evidence type="ECO:0000313" key="2">
    <source>
        <dbReference type="EMBL" id="WVZ15017.1"/>
    </source>
</evidence>
<dbReference type="Gene3D" id="3.10.10.10">
    <property type="entry name" value="HIV Type 1 Reverse Transcriptase, subunit A, domain 1"/>
    <property type="match status" value="1"/>
</dbReference>
<reference evidence="2 3" key="1">
    <citation type="journal article" date="2023" name="Life. Sci Alliance">
        <title>Evolutionary insights into 3D genome organization and epigenetic landscape of Vigna mungo.</title>
        <authorList>
            <person name="Junaid A."/>
            <person name="Singh B."/>
            <person name="Bhatia S."/>
        </authorList>
    </citation>
    <scope>NUCLEOTIDE SEQUENCE [LARGE SCALE GENOMIC DNA]</scope>
    <source>
        <strain evidence="2">Urdbean</strain>
    </source>
</reference>
<dbReference type="EMBL" id="CP144697">
    <property type="protein sequence ID" value="WVZ15017.1"/>
    <property type="molecule type" value="Genomic_DNA"/>
</dbReference>